<dbReference type="RefSeq" id="WP_237361897.1">
    <property type="nucleotide sequence ID" value="NZ_CAKLDM010000002.1"/>
</dbReference>
<gene>
    <name evidence="1" type="ORF">VMF7928_02473</name>
</gene>
<evidence type="ECO:0000313" key="2">
    <source>
        <dbReference type="Proteomes" id="UP000838748"/>
    </source>
</evidence>
<evidence type="ECO:0000313" key="1">
    <source>
        <dbReference type="EMBL" id="CAH0539817.1"/>
    </source>
</evidence>
<organism evidence="1 2">
    <name type="scientific">Vibrio marisflavi CECT 7928</name>
    <dbReference type="NCBI Taxonomy" id="634439"/>
    <lineage>
        <taxon>Bacteria</taxon>
        <taxon>Pseudomonadati</taxon>
        <taxon>Pseudomonadota</taxon>
        <taxon>Gammaproteobacteria</taxon>
        <taxon>Vibrionales</taxon>
        <taxon>Vibrionaceae</taxon>
        <taxon>Vibrio</taxon>
    </lineage>
</organism>
<sequence length="132" mass="15142">MKRKHSHCTQLDEFGIFTKINCTLTIKQVAELCFKSVRTVTLWNQGKRPIPPECVRLIRIYQRRELGTDNQWSGFQMMGDVLVLPTRQAITPQQLLIAIGVLEISAESDRVCSSRIVRCARAIQNINNSRRS</sequence>
<reference evidence="1" key="1">
    <citation type="submission" date="2021-11" db="EMBL/GenBank/DDBJ databases">
        <authorList>
            <person name="Rodrigo-Torres L."/>
            <person name="Arahal R. D."/>
            <person name="Lucena T."/>
        </authorList>
    </citation>
    <scope>NUCLEOTIDE SEQUENCE</scope>
    <source>
        <strain evidence="1">CECT 7928</strain>
    </source>
</reference>
<keyword evidence="2" id="KW-1185">Reference proteome</keyword>
<protein>
    <submittedName>
        <fullName evidence="1">Uncharacterized protein</fullName>
    </submittedName>
</protein>
<name>A0ABM9A554_9VIBR</name>
<dbReference type="Proteomes" id="UP000838748">
    <property type="component" value="Unassembled WGS sequence"/>
</dbReference>
<comment type="caution">
    <text evidence="1">The sequence shown here is derived from an EMBL/GenBank/DDBJ whole genome shotgun (WGS) entry which is preliminary data.</text>
</comment>
<accession>A0ABM9A554</accession>
<dbReference type="EMBL" id="CAKLDM010000002">
    <property type="protein sequence ID" value="CAH0539817.1"/>
    <property type="molecule type" value="Genomic_DNA"/>
</dbReference>
<proteinExistence type="predicted"/>